<evidence type="ECO:0000313" key="3">
    <source>
        <dbReference type="Proteomes" id="UP001140206"/>
    </source>
</evidence>
<dbReference type="InterPro" id="IPR051304">
    <property type="entry name" value="SCF_F-box_domain"/>
</dbReference>
<dbReference type="AlphaFoldDB" id="A0AAV8BQF5"/>
<dbReference type="Pfam" id="PF03478">
    <property type="entry name" value="Beta-prop_KIB1-4"/>
    <property type="match status" value="1"/>
</dbReference>
<evidence type="ECO:0000313" key="2">
    <source>
        <dbReference type="EMBL" id="KAJ4745319.1"/>
    </source>
</evidence>
<keyword evidence="3" id="KW-1185">Reference proteome</keyword>
<comment type="caution">
    <text evidence="2">The sequence shown here is derived from an EMBL/GenBank/DDBJ whole genome shotgun (WGS) entry which is preliminary data.</text>
</comment>
<dbReference type="InterPro" id="IPR005174">
    <property type="entry name" value="KIB1-4_b-propeller"/>
</dbReference>
<sequence>MKSNESQERDWSSLPPDVLNLIAKKIGEITGFVRFRAVCTSWCSSTPISDLPPQFPWIFTCHYSYKYPYVQKVEIYSLTLRKTYTFHPPNSLVRQFFGPSEEYLYMLNDSCCHRNAIGSRWFNLKAVLADISTSLLTGSRFGKTRPYSSEDISSHVTSYLSLFNPFNNRLFLLPAHDFGQDPYYIGTWQNQMREYVICYANECCQNPKLISWHPGQDNWCEVNLGSGYANCNHFYLKGMLFSVESGTRNRIIKVTDIGTGTLISVLPPIEGCSHYIDDYLVEVSGDILRDIRICDDEHPNPLMSELFEVYRLDGNKNGLPCWVKVTSIGDHALFIDFNDALTIKANDAAMIKRNSIYYIRRITILDRTFLYDAQRMDIHTGAVEYLIRCSRDQLPHWTEVPTRWRRKWCNAVYRSYKWGRTSKLDFPEEKQSIKLMS</sequence>
<dbReference type="PANTHER" id="PTHR47123">
    <property type="entry name" value="F-BOX PROTEIN SKIP23"/>
    <property type="match status" value="1"/>
</dbReference>
<dbReference type="EMBL" id="JAMFTS010000005">
    <property type="protein sequence ID" value="KAJ4745319.1"/>
    <property type="molecule type" value="Genomic_DNA"/>
</dbReference>
<accession>A0AAV8BQF5</accession>
<protein>
    <submittedName>
        <fullName evidence="2">F-box protein SKIP23</fullName>
    </submittedName>
</protein>
<proteinExistence type="predicted"/>
<organism evidence="2 3">
    <name type="scientific">Rhynchospora pubera</name>
    <dbReference type="NCBI Taxonomy" id="906938"/>
    <lineage>
        <taxon>Eukaryota</taxon>
        <taxon>Viridiplantae</taxon>
        <taxon>Streptophyta</taxon>
        <taxon>Embryophyta</taxon>
        <taxon>Tracheophyta</taxon>
        <taxon>Spermatophyta</taxon>
        <taxon>Magnoliopsida</taxon>
        <taxon>Liliopsida</taxon>
        <taxon>Poales</taxon>
        <taxon>Cyperaceae</taxon>
        <taxon>Cyperoideae</taxon>
        <taxon>Rhynchosporeae</taxon>
        <taxon>Rhynchospora</taxon>
    </lineage>
</organism>
<reference evidence="2" key="1">
    <citation type="submission" date="2022-08" db="EMBL/GenBank/DDBJ databases">
        <authorList>
            <person name="Marques A."/>
        </authorList>
    </citation>
    <scope>NUCLEOTIDE SEQUENCE</scope>
    <source>
        <strain evidence="2">RhyPub2mFocal</strain>
        <tissue evidence="2">Leaves</tissue>
    </source>
</reference>
<dbReference type="PANTHER" id="PTHR47123:SF15">
    <property type="entry name" value="F-BOX PROTEIN SKIP23"/>
    <property type="match status" value="1"/>
</dbReference>
<gene>
    <name evidence="2" type="ORF">LUZ62_079724</name>
</gene>
<evidence type="ECO:0000259" key="1">
    <source>
        <dbReference type="Pfam" id="PF03478"/>
    </source>
</evidence>
<name>A0AAV8BQF5_9POAL</name>
<dbReference type="Proteomes" id="UP001140206">
    <property type="component" value="Chromosome 5"/>
</dbReference>
<feature type="domain" description="KIB1-4 beta-propeller" evidence="1">
    <location>
        <begin position="157"/>
        <end position="366"/>
    </location>
</feature>